<comment type="similarity">
    <text evidence="1">Belongs to the LysR transcriptional regulatory family.</text>
</comment>
<keyword evidence="7" id="KW-1185">Reference proteome</keyword>
<organism evidence="6 7">
    <name type="scientific">Pseudoprimorskyibacter insulae</name>
    <dbReference type="NCBI Taxonomy" id="1695997"/>
    <lineage>
        <taxon>Bacteria</taxon>
        <taxon>Pseudomonadati</taxon>
        <taxon>Pseudomonadota</taxon>
        <taxon>Alphaproteobacteria</taxon>
        <taxon>Rhodobacterales</taxon>
        <taxon>Paracoccaceae</taxon>
        <taxon>Pseudoprimorskyibacter</taxon>
    </lineage>
</organism>
<sequence length="308" mass="33871">MKRDELGELSAFLAVAQERSFTRAAAKSGTSQSALSYTVRKLEERLGVRLLTRTTRKVSVTQAGERLLARLAPAMSEIEAGLKDATELRDKPSGTIRITMPEYAASALIWPRLEPMLRNYPDVHVEFSIDNQLVDIIADRFDAGVRIGESVAKDMISMRIGPDLTMAAIASPEYFARNPIPKTPYDLAQHRCINIRQSTLGGLFAWEFEKDGREVRVRVDGQLTFSGSPLVLAAVKAGYGIAMVSDDIASPMIADGSVVRVLEDWCPPFSGYHLYYPTRRQPSAAFSLVVDALRGGADVAAKVRTDLH</sequence>
<dbReference type="SUPFAM" id="SSF46785">
    <property type="entry name" value="Winged helix' DNA-binding domain"/>
    <property type="match status" value="1"/>
</dbReference>
<evidence type="ECO:0000256" key="3">
    <source>
        <dbReference type="ARBA" id="ARBA00023125"/>
    </source>
</evidence>
<proteinExistence type="inferred from homology"/>
<accession>A0A2R8AZM7</accession>
<dbReference type="InterPro" id="IPR000847">
    <property type="entry name" value="LysR_HTH_N"/>
</dbReference>
<feature type="domain" description="HTH lysR-type" evidence="5">
    <location>
        <begin position="4"/>
        <end position="61"/>
    </location>
</feature>
<evidence type="ECO:0000259" key="5">
    <source>
        <dbReference type="PROSITE" id="PS50931"/>
    </source>
</evidence>
<dbReference type="Pfam" id="PF00126">
    <property type="entry name" value="HTH_1"/>
    <property type="match status" value="1"/>
</dbReference>
<reference evidence="7" key="1">
    <citation type="submission" date="2018-03" db="EMBL/GenBank/DDBJ databases">
        <authorList>
            <person name="Rodrigo-Torres L."/>
            <person name="Arahal R. D."/>
            <person name="Lucena T."/>
        </authorList>
    </citation>
    <scope>NUCLEOTIDE SEQUENCE [LARGE SCALE GENOMIC DNA]</scope>
    <source>
        <strain evidence="7">CECT 8871</strain>
    </source>
</reference>
<keyword evidence="2" id="KW-0805">Transcription regulation</keyword>
<dbReference type="PANTHER" id="PTHR30537:SF1">
    <property type="entry name" value="HTH-TYPE TRANSCRIPTIONAL REGULATOR PGRR"/>
    <property type="match status" value="1"/>
</dbReference>
<evidence type="ECO:0000256" key="4">
    <source>
        <dbReference type="ARBA" id="ARBA00023163"/>
    </source>
</evidence>
<dbReference type="EMBL" id="OMOJ01000010">
    <property type="protein sequence ID" value="SPF81483.1"/>
    <property type="molecule type" value="Genomic_DNA"/>
</dbReference>
<keyword evidence="3" id="KW-0238">DNA-binding</keyword>
<dbReference type="RefSeq" id="WP_108887273.1">
    <property type="nucleotide sequence ID" value="NZ_OMOJ01000010.1"/>
</dbReference>
<dbReference type="InterPro" id="IPR036388">
    <property type="entry name" value="WH-like_DNA-bd_sf"/>
</dbReference>
<name>A0A2R8AZM7_9RHOB</name>
<gene>
    <name evidence="6" type="primary">pgrR_2</name>
    <name evidence="6" type="ORF">PRI8871_03307</name>
</gene>
<dbReference type="SUPFAM" id="SSF53850">
    <property type="entry name" value="Periplasmic binding protein-like II"/>
    <property type="match status" value="1"/>
</dbReference>
<evidence type="ECO:0000313" key="7">
    <source>
        <dbReference type="Proteomes" id="UP000244904"/>
    </source>
</evidence>
<dbReference type="Pfam" id="PF03466">
    <property type="entry name" value="LysR_substrate"/>
    <property type="match status" value="1"/>
</dbReference>
<dbReference type="AlphaFoldDB" id="A0A2R8AZM7"/>
<dbReference type="InterPro" id="IPR058163">
    <property type="entry name" value="LysR-type_TF_proteobact-type"/>
</dbReference>
<dbReference type="Gene3D" id="3.40.190.290">
    <property type="match status" value="1"/>
</dbReference>
<dbReference type="InterPro" id="IPR005119">
    <property type="entry name" value="LysR_subst-bd"/>
</dbReference>
<evidence type="ECO:0000313" key="6">
    <source>
        <dbReference type="EMBL" id="SPF81483.1"/>
    </source>
</evidence>
<dbReference type="PANTHER" id="PTHR30537">
    <property type="entry name" value="HTH-TYPE TRANSCRIPTIONAL REGULATOR"/>
    <property type="match status" value="1"/>
</dbReference>
<keyword evidence="4" id="KW-0804">Transcription</keyword>
<protein>
    <submittedName>
        <fullName evidence="6">HTH-type transcriptional regulator PgrR</fullName>
    </submittedName>
</protein>
<dbReference type="CDD" id="cd08474">
    <property type="entry name" value="PBP2_CrgA_like_5"/>
    <property type="match status" value="1"/>
</dbReference>
<dbReference type="GO" id="GO:0006351">
    <property type="term" value="P:DNA-templated transcription"/>
    <property type="evidence" value="ECO:0007669"/>
    <property type="project" value="TreeGrafter"/>
</dbReference>
<evidence type="ECO:0000256" key="2">
    <source>
        <dbReference type="ARBA" id="ARBA00023015"/>
    </source>
</evidence>
<dbReference type="FunFam" id="1.10.10.10:FF:000001">
    <property type="entry name" value="LysR family transcriptional regulator"/>
    <property type="match status" value="1"/>
</dbReference>
<dbReference type="FunFam" id="3.40.190.290:FF:000012">
    <property type="entry name" value="Transcriptional regulator, LysR family"/>
    <property type="match status" value="1"/>
</dbReference>
<dbReference type="OrthoDB" id="9813056at2"/>
<dbReference type="GO" id="GO:0003700">
    <property type="term" value="F:DNA-binding transcription factor activity"/>
    <property type="evidence" value="ECO:0007669"/>
    <property type="project" value="InterPro"/>
</dbReference>
<dbReference type="PROSITE" id="PS50931">
    <property type="entry name" value="HTH_LYSR"/>
    <property type="match status" value="1"/>
</dbReference>
<evidence type="ECO:0000256" key="1">
    <source>
        <dbReference type="ARBA" id="ARBA00009437"/>
    </source>
</evidence>
<dbReference type="Gene3D" id="1.10.10.10">
    <property type="entry name" value="Winged helix-like DNA-binding domain superfamily/Winged helix DNA-binding domain"/>
    <property type="match status" value="1"/>
</dbReference>
<dbReference type="GO" id="GO:0043565">
    <property type="term" value="F:sequence-specific DNA binding"/>
    <property type="evidence" value="ECO:0007669"/>
    <property type="project" value="TreeGrafter"/>
</dbReference>
<dbReference type="Proteomes" id="UP000244904">
    <property type="component" value="Unassembled WGS sequence"/>
</dbReference>
<dbReference type="InterPro" id="IPR036390">
    <property type="entry name" value="WH_DNA-bd_sf"/>
</dbReference>
<dbReference type="PRINTS" id="PR00039">
    <property type="entry name" value="HTHLYSR"/>
</dbReference>